<keyword evidence="3" id="KW-1185">Reference proteome</keyword>
<feature type="compositionally biased region" description="Basic and acidic residues" evidence="1">
    <location>
        <begin position="11"/>
        <end position="24"/>
    </location>
</feature>
<sequence>MESENNLRLPLSHDDPKQSEERQRKVSTMTRKGVFAALSYMASSAEKVNSGRDEVGIMLIHIESDWIMMCKGLLLPRLHIASVLLLFEVTPQGSIAVARACRRVSHDCALVFASQGRVDMLGYMPQCLHL</sequence>
<dbReference type="Proteomes" id="UP001189624">
    <property type="component" value="Chromosome 9"/>
</dbReference>
<proteinExistence type="predicted"/>
<evidence type="ECO:0000256" key="1">
    <source>
        <dbReference type="SAM" id="MobiDB-lite"/>
    </source>
</evidence>
<dbReference type="Gramene" id="rna-AYBTSS11_LOCUS27661">
    <property type="protein sequence ID" value="CAJ1975536.1"/>
    <property type="gene ID" value="gene-AYBTSS11_LOCUS27661"/>
</dbReference>
<organism evidence="2 3">
    <name type="scientific">Sphenostylis stenocarpa</name>
    <dbReference type="NCBI Taxonomy" id="92480"/>
    <lineage>
        <taxon>Eukaryota</taxon>
        <taxon>Viridiplantae</taxon>
        <taxon>Streptophyta</taxon>
        <taxon>Embryophyta</taxon>
        <taxon>Tracheophyta</taxon>
        <taxon>Spermatophyta</taxon>
        <taxon>Magnoliopsida</taxon>
        <taxon>eudicotyledons</taxon>
        <taxon>Gunneridae</taxon>
        <taxon>Pentapetalae</taxon>
        <taxon>rosids</taxon>
        <taxon>fabids</taxon>
        <taxon>Fabales</taxon>
        <taxon>Fabaceae</taxon>
        <taxon>Papilionoideae</taxon>
        <taxon>50 kb inversion clade</taxon>
        <taxon>NPAAA clade</taxon>
        <taxon>indigoferoid/millettioid clade</taxon>
        <taxon>Phaseoleae</taxon>
        <taxon>Sphenostylis</taxon>
    </lineage>
</organism>
<protein>
    <submittedName>
        <fullName evidence="2">Uncharacterized protein</fullName>
    </submittedName>
</protein>
<dbReference type="AlphaFoldDB" id="A0AA86SZ41"/>
<evidence type="ECO:0000313" key="3">
    <source>
        <dbReference type="Proteomes" id="UP001189624"/>
    </source>
</evidence>
<evidence type="ECO:0000313" key="2">
    <source>
        <dbReference type="EMBL" id="CAJ1975536.1"/>
    </source>
</evidence>
<name>A0AA86SZ41_9FABA</name>
<reference evidence="2" key="1">
    <citation type="submission" date="2023-10" db="EMBL/GenBank/DDBJ databases">
        <authorList>
            <person name="Domelevo Entfellner J.-B."/>
        </authorList>
    </citation>
    <scope>NUCLEOTIDE SEQUENCE</scope>
</reference>
<feature type="region of interest" description="Disordered" evidence="1">
    <location>
        <begin position="1"/>
        <end position="28"/>
    </location>
</feature>
<dbReference type="EMBL" id="OY731406">
    <property type="protein sequence ID" value="CAJ1975536.1"/>
    <property type="molecule type" value="Genomic_DNA"/>
</dbReference>
<accession>A0AA86SZ41</accession>
<gene>
    <name evidence="2" type="ORF">AYBTSS11_LOCUS27661</name>
</gene>